<name>A0A0M3JZT2_ANISI</name>
<dbReference type="WBParaSite" id="ASIM_0001403701-mRNA-1">
    <property type="protein sequence ID" value="ASIM_0001403701-mRNA-1"/>
    <property type="gene ID" value="ASIM_0001403701"/>
</dbReference>
<comment type="similarity">
    <text evidence="1">Belongs to the UPF0235 family.</text>
</comment>
<proteinExistence type="inferred from homology"/>
<organism evidence="5">
    <name type="scientific">Anisakis simplex</name>
    <name type="common">Herring worm</name>
    <dbReference type="NCBI Taxonomy" id="6269"/>
    <lineage>
        <taxon>Eukaryota</taxon>
        <taxon>Metazoa</taxon>
        <taxon>Ecdysozoa</taxon>
        <taxon>Nematoda</taxon>
        <taxon>Chromadorea</taxon>
        <taxon>Rhabditida</taxon>
        <taxon>Spirurina</taxon>
        <taxon>Ascaridomorpha</taxon>
        <taxon>Ascaridoidea</taxon>
        <taxon>Anisakidae</taxon>
        <taxon>Anisakis</taxon>
        <taxon>Anisakis simplex complex</taxon>
    </lineage>
</organism>
<feature type="region of interest" description="Disordered" evidence="2">
    <location>
        <begin position="43"/>
        <end position="67"/>
    </location>
</feature>
<dbReference type="InterPro" id="IPR036591">
    <property type="entry name" value="YggU-like_sf"/>
</dbReference>
<dbReference type="PANTHER" id="PTHR13420">
    <property type="entry name" value="UPF0235 PROTEIN C15ORF40"/>
    <property type="match status" value="1"/>
</dbReference>
<dbReference type="SMART" id="SM01152">
    <property type="entry name" value="DUF167"/>
    <property type="match status" value="1"/>
</dbReference>
<dbReference type="PANTHER" id="PTHR13420:SF7">
    <property type="entry name" value="UPF0235 PROTEIN C15ORF40"/>
    <property type="match status" value="1"/>
</dbReference>
<dbReference type="GO" id="GO:0005737">
    <property type="term" value="C:cytoplasm"/>
    <property type="evidence" value="ECO:0007669"/>
    <property type="project" value="TreeGrafter"/>
</dbReference>
<evidence type="ECO:0000256" key="1">
    <source>
        <dbReference type="ARBA" id="ARBA00010364"/>
    </source>
</evidence>
<dbReference type="Pfam" id="PF02594">
    <property type="entry name" value="DUF167"/>
    <property type="match status" value="1"/>
</dbReference>
<evidence type="ECO:0000313" key="4">
    <source>
        <dbReference type="Proteomes" id="UP000267096"/>
    </source>
</evidence>
<reference evidence="5" key="1">
    <citation type="submission" date="2017-02" db="UniProtKB">
        <authorList>
            <consortium name="WormBaseParasite"/>
        </authorList>
    </citation>
    <scope>IDENTIFICATION</scope>
</reference>
<reference evidence="3 4" key="2">
    <citation type="submission" date="2018-11" db="EMBL/GenBank/DDBJ databases">
        <authorList>
            <consortium name="Pathogen Informatics"/>
        </authorList>
    </citation>
    <scope>NUCLEOTIDE SEQUENCE [LARGE SCALE GENOMIC DNA]</scope>
</reference>
<feature type="compositionally biased region" description="Basic and acidic residues" evidence="2">
    <location>
        <begin position="57"/>
        <end position="67"/>
    </location>
</feature>
<dbReference type="NCBIfam" id="TIGR00251">
    <property type="entry name" value="DUF167 family protein"/>
    <property type="match status" value="1"/>
</dbReference>
<dbReference type="AlphaFoldDB" id="A0A0M3JZT2"/>
<evidence type="ECO:0000313" key="3">
    <source>
        <dbReference type="EMBL" id="VDK49767.1"/>
    </source>
</evidence>
<dbReference type="InterPro" id="IPR003746">
    <property type="entry name" value="DUF167"/>
</dbReference>
<keyword evidence="4" id="KW-1185">Reference proteome</keyword>
<dbReference type="OrthoDB" id="244097at2759"/>
<gene>
    <name evidence="3" type="ORF">ASIM_LOCUS13465</name>
</gene>
<dbReference type="SUPFAM" id="SSF69786">
    <property type="entry name" value="YggU-like"/>
    <property type="match status" value="1"/>
</dbReference>
<dbReference type="EMBL" id="UYRR01031399">
    <property type="protein sequence ID" value="VDK49767.1"/>
    <property type="molecule type" value="Genomic_DNA"/>
</dbReference>
<sequence length="164" mass="17853">MSRYVMSIHATSVGKNLSWNGIWRSSYVQFAYLSHKKMGRAGKAAKGATSTSATKTTNEKEESAIEADKNGQILLRVHAKPNAKRSRITEIGSDSIEVALAAPPRDGQANEALIDAMAEILGLRKGDIALETGSRSRSKLITVNSQRITLDEVRAKLQKSVDEQ</sequence>
<protein>
    <submittedName>
        <fullName evidence="5">UPF0235 protein C15orf40 homolog</fullName>
    </submittedName>
</protein>
<evidence type="ECO:0000313" key="5">
    <source>
        <dbReference type="WBParaSite" id="ASIM_0001403701-mRNA-1"/>
    </source>
</evidence>
<dbReference type="Proteomes" id="UP000267096">
    <property type="component" value="Unassembled WGS sequence"/>
</dbReference>
<accession>A0A0M3JZT2</accession>
<feature type="compositionally biased region" description="Low complexity" evidence="2">
    <location>
        <begin position="43"/>
        <end position="56"/>
    </location>
</feature>
<dbReference type="Gene3D" id="3.30.1200.10">
    <property type="entry name" value="YggU-like"/>
    <property type="match status" value="1"/>
</dbReference>
<evidence type="ECO:0000256" key="2">
    <source>
        <dbReference type="SAM" id="MobiDB-lite"/>
    </source>
</evidence>
<dbReference type="HAMAP" id="MF_00634">
    <property type="entry name" value="UPF0235"/>
    <property type="match status" value="1"/>
</dbReference>